<evidence type="ECO:0000256" key="1">
    <source>
        <dbReference type="SAM" id="MobiDB-lite"/>
    </source>
</evidence>
<name>A0ABT0YSC1_9BURK</name>
<dbReference type="Proteomes" id="UP001165541">
    <property type="component" value="Unassembled WGS sequence"/>
</dbReference>
<protein>
    <submittedName>
        <fullName evidence="2">NRDE family protein</fullName>
    </submittedName>
</protein>
<dbReference type="InterPro" id="IPR008551">
    <property type="entry name" value="TANGO2"/>
</dbReference>
<dbReference type="PANTHER" id="PTHR17985">
    <property type="entry name" value="SER/THR-RICH PROTEIN T10 IN DGCR REGION"/>
    <property type="match status" value="1"/>
</dbReference>
<proteinExistence type="predicted"/>
<accession>A0ABT0YSC1</accession>
<keyword evidence="3" id="KW-1185">Reference proteome</keyword>
<evidence type="ECO:0000313" key="2">
    <source>
        <dbReference type="EMBL" id="MCM5681229.1"/>
    </source>
</evidence>
<dbReference type="PANTHER" id="PTHR17985:SF8">
    <property type="entry name" value="TRANSPORT AND GOLGI ORGANIZATION PROTEIN 2 HOMOLOG"/>
    <property type="match status" value="1"/>
</dbReference>
<organism evidence="2 3">
    <name type="scientific">Caldimonas mangrovi</name>
    <dbReference type="NCBI Taxonomy" id="2944811"/>
    <lineage>
        <taxon>Bacteria</taxon>
        <taxon>Pseudomonadati</taxon>
        <taxon>Pseudomonadota</taxon>
        <taxon>Betaproteobacteria</taxon>
        <taxon>Burkholderiales</taxon>
        <taxon>Sphaerotilaceae</taxon>
        <taxon>Caldimonas</taxon>
    </lineage>
</organism>
<dbReference type="Pfam" id="PF05742">
    <property type="entry name" value="TANGO2"/>
    <property type="match status" value="1"/>
</dbReference>
<dbReference type="EMBL" id="JAMKFE010000010">
    <property type="protein sequence ID" value="MCM5681229.1"/>
    <property type="molecule type" value="Genomic_DNA"/>
</dbReference>
<dbReference type="RefSeq" id="WP_251779707.1">
    <property type="nucleotide sequence ID" value="NZ_JAMKFE010000010.1"/>
</dbReference>
<reference evidence="2" key="1">
    <citation type="submission" date="2022-05" db="EMBL/GenBank/DDBJ databases">
        <title>Schlegelella sp. nov., isolated from mangrove soil.</title>
        <authorList>
            <person name="Liu Y."/>
            <person name="Ge X."/>
            <person name="Liu W."/>
        </authorList>
    </citation>
    <scope>NUCLEOTIDE SEQUENCE</scope>
    <source>
        <strain evidence="2">S2-27</strain>
    </source>
</reference>
<evidence type="ECO:0000313" key="3">
    <source>
        <dbReference type="Proteomes" id="UP001165541"/>
    </source>
</evidence>
<feature type="region of interest" description="Disordered" evidence="1">
    <location>
        <begin position="265"/>
        <end position="304"/>
    </location>
</feature>
<sequence>MCLAAVAIDASRRFPLVIAANRDEYFDRPANRLGWWTPDHGGPEILGGRDLKAGGTWLGLTNEGRLGLLTNIRNPADVDPGAPSRGEIVPLWLRGDLPMDRFWMQVGLSGHNGFNLIAADLAQGECFWGSNRARFPQRLERGVYGLSNALLDTPWPKVERLKQQVRGAVKEAESADALAEQLFLALGDRTEIADEFLPRTGVPIEWERWLAPAFIRTPDGRYGTRCSTVVITERLRRRTVTHVIERTFSNTRGPGVALLRRSTLKHWPPQQKESATTPMPLPAATMSSGPAAGPLKTARARRTA</sequence>
<gene>
    <name evidence="2" type="ORF">M8A51_17005</name>
</gene>
<comment type="caution">
    <text evidence="2">The sequence shown here is derived from an EMBL/GenBank/DDBJ whole genome shotgun (WGS) entry which is preliminary data.</text>
</comment>